<evidence type="ECO:0000256" key="1">
    <source>
        <dbReference type="SAM" id="Phobius"/>
    </source>
</evidence>
<dbReference type="EMBL" id="JAMZMK010000666">
    <property type="protein sequence ID" value="KAI7755969.1"/>
    <property type="molecule type" value="Genomic_DNA"/>
</dbReference>
<keyword evidence="1" id="KW-1133">Transmembrane helix</keyword>
<reference evidence="2" key="1">
    <citation type="submission" date="2022-06" db="EMBL/GenBank/DDBJ databases">
        <title>Uncovering the hologenomic basis of an extraordinary plant invasion.</title>
        <authorList>
            <person name="Bieker V.C."/>
            <person name="Martin M.D."/>
            <person name="Gilbert T."/>
            <person name="Hodgins K."/>
            <person name="Battlay P."/>
            <person name="Petersen B."/>
            <person name="Wilson J."/>
        </authorList>
    </citation>
    <scope>NUCLEOTIDE SEQUENCE</scope>
    <source>
        <strain evidence="2">AA19_3_7</strain>
        <tissue evidence="2">Leaf</tissue>
    </source>
</reference>
<name>A0AAD5DA39_AMBAR</name>
<keyword evidence="1" id="KW-0812">Transmembrane</keyword>
<feature type="transmembrane region" description="Helical" evidence="1">
    <location>
        <begin position="12"/>
        <end position="30"/>
    </location>
</feature>
<evidence type="ECO:0000313" key="3">
    <source>
        <dbReference type="Proteomes" id="UP001206925"/>
    </source>
</evidence>
<sequence>RKQEHHQDKLHLSSAPLLVVVVGVAIGRWWCRRVSATFICRKTMGFLEVNSDGKVPLIKLDENECLFLMLLWSKYENGASEQGNYVEGA</sequence>
<keyword evidence="1" id="KW-0472">Membrane</keyword>
<proteinExistence type="predicted"/>
<comment type="caution">
    <text evidence="2">The sequence shown here is derived from an EMBL/GenBank/DDBJ whole genome shotgun (WGS) entry which is preliminary data.</text>
</comment>
<dbReference type="AlphaFoldDB" id="A0AAD5DA39"/>
<evidence type="ECO:0000313" key="2">
    <source>
        <dbReference type="EMBL" id="KAI7755969.1"/>
    </source>
</evidence>
<dbReference type="Proteomes" id="UP001206925">
    <property type="component" value="Unassembled WGS sequence"/>
</dbReference>
<feature type="non-terminal residue" evidence="2">
    <location>
        <position position="89"/>
    </location>
</feature>
<gene>
    <name evidence="2" type="ORF">M8C21_025302</name>
</gene>
<keyword evidence="3" id="KW-1185">Reference proteome</keyword>
<organism evidence="2 3">
    <name type="scientific">Ambrosia artemisiifolia</name>
    <name type="common">Common ragweed</name>
    <dbReference type="NCBI Taxonomy" id="4212"/>
    <lineage>
        <taxon>Eukaryota</taxon>
        <taxon>Viridiplantae</taxon>
        <taxon>Streptophyta</taxon>
        <taxon>Embryophyta</taxon>
        <taxon>Tracheophyta</taxon>
        <taxon>Spermatophyta</taxon>
        <taxon>Magnoliopsida</taxon>
        <taxon>eudicotyledons</taxon>
        <taxon>Gunneridae</taxon>
        <taxon>Pentapetalae</taxon>
        <taxon>asterids</taxon>
        <taxon>campanulids</taxon>
        <taxon>Asterales</taxon>
        <taxon>Asteraceae</taxon>
        <taxon>Asteroideae</taxon>
        <taxon>Heliantheae alliance</taxon>
        <taxon>Heliantheae</taxon>
        <taxon>Ambrosia</taxon>
    </lineage>
</organism>
<protein>
    <submittedName>
        <fullName evidence="2">Uncharacterized protein</fullName>
    </submittedName>
</protein>
<accession>A0AAD5DA39</accession>